<reference evidence="3 4" key="1">
    <citation type="submission" date="2017-06" db="EMBL/GenBank/DDBJ databases">
        <title>Draft genome sequence of a variant of Elsinoe murrayae.</title>
        <authorList>
            <person name="Cheng Q."/>
        </authorList>
    </citation>
    <scope>NUCLEOTIDE SEQUENCE [LARGE SCALE GENOMIC DNA]</scope>
    <source>
        <strain evidence="3 4">CQ-2017a</strain>
    </source>
</reference>
<name>A0A2K1QYV3_9PEZI</name>
<sequence length="147" mass="14803">MRSFHVLFPLALALSASAAALDRRAAPTVDNPLIPRSDPLTSSNDTVAPVAANGYAPDSAQAAGLDDGGDMTPQPSQNPAGSPPPAATARPEMPAIDSVTASAEEGDTSMAASTAVTDLDDAEQGQVDVADNSQMEGAEPQGNIFEG</sequence>
<evidence type="ECO:0000313" key="4">
    <source>
        <dbReference type="Proteomes" id="UP000243797"/>
    </source>
</evidence>
<dbReference type="InParanoid" id="A0A2K1QYV3"/>
<dbReference type="EMBL" id="NKHZ01000025">
    <property type="protein sequence ID" value="PNS20228.1"/>
    <property type="molecule type" value="Genomic_DNA"/>
</dbReference>
<feature type="chain" id="PRO_5014469258" evidence="2">
    <location>
        <begin position="21"/>
        <end position="147"/>
    </location>
</feature>
<comment type="caution">
    <text evidence="3">The sequence shown here is derived from an EMBL/GenBank/DDBJ whole genome shotgun (WGS) entry which is preliminary data.</text>
</comment>
<feature type="signal peptide" evidence="2">
    <location>
        <begin position="1"/>
        <end position="20"/>
    </location>
</feature>
<organism evidence="3 4">
    <name type="scientific">Sphaceloma murrayae</name>
    <dbReference type="NCBI Taxonomy" id="2082308"/>
    <lineage>
        <taxon>Eukaryota</taxon>
        <taxon>Fungi</taxon>
        <taxon>Dikarya</taxon>
        <taxon>Ascomycota</taxon>
        <taxon>Pezizomycotina</taxon>
        <taxon>Dothideomycetes</taxon>
        <taxon>Dothideomycetidae</taxon>
        <taxon>Myriangiales</taxon>
        <taxon>Elsinoaceae</taxon>
        <taxon>Sphaceloma</taxon>
    </lineage>
</organism>
<keyword evidence="4" id="KW-1185">Reference proteome</keyword>
<keyword evidence="2" id="KW-0732">Signal</keyword>
<accession>A0A2K1QYV3</accession>
<evidence type="ECO:0000313" key="3">
    <source>
        <dbReference type="EMBL" id="PNS20228.1"/>
    </source>
</evidence>
<evidence type="ECO:0000256" key="1">
    <source>
        <dbReference type="SAM" id="MobiDB-lite"/>
    </source>
</evidence>
<evidence type="ECO:0000256" key="2">
    <source>
        <dbReference type="SAM" id="SignalP"/>
    </source>
</evidence>
<dbReference type="AlphaFoldDB" id="A0A2K1QYV3"/>
<proteinExistence type="predicted"/>
<dbReference type="Proteomes" id="UP000243797">
    <property type="component" value="Unassembled WGS sequence"/>
</dbReference>
<protein>
    <submittedName>
        <fullName evidence="3">Uncharacterized protein</fullName>
    </submittedName>
</protein>
<gene>
    <name evidence="3" type="ORF">CAC42_5678</name>
</gene>
<feature type="region of interest" description="Disordered" evidence="1">
    <location>
        <begin position="29"/>
        <end position="147"/>
    </location>
</feature>